<keyword evidence="3" id="KW-0904">Protein phosphatase</keyword>
<dbReference type="CDD" id="cd16344">
    <property type="entry name" value="LMWPAP"/>
    <property type="match status" value="1"/>
</dbReference>
<sequence length="152" mass="16357">MRKVLFVCTGNTCRSPMAEAFLRSLCGSSVEVASAGLLTVDGLSASPLAVEVSREFGVDISGHRSSCLQDELVDGDTLLVGMSRSHVDVLLQRGYGITALGVHLFGELVGRGQVDVPDPFGWGEKEYRSVAALIWDWSNELARLKPWEGMGS</sequence>
<dbReference type="AlphaFoldDB" id="D1B9V6"/>
<dbReference type="InterPro" id="IPR017867">
    <property type="entry name" value="Tyr_phospatase_low_mol_wt"/>
</dbReference>
<feature type="active site" description="Nucleophile" evidence="4">
    <location>
        <position position="8"/>
    </location>
</feature>
<feature type="active site" description="Proton donor" evidence="4">
    <location>
        <position position="118"/>
    </location>
</feature>
<name>D1B9V6_THEAS</name>
<evidence type="ECO:0000256" key="1">
    <source>
        <dbReference type="ARBA" id="ARBA00011063"/>
    </source>
</evidence>
<dbReference type="RefSeq" id="WP_012869574.1">
    <property type="nucleotide sequence ID" value="NC_013522.1"/>
</dbReference>
<evidence type="ECO:0000313" key="7">
    <source>
        <dbReference type="Proteomes" id="UP000002030"/>
    </source>
</evidence>
<evidence type="ECO:0000313" key="6">
    <source>
        <dbReference type="EMBL" id="ACZ19059.1"/>
    </source>
</evidence>
<evidence type="ECO:0000256" key="2">
    <source>
        <dbReference type="ARBA" id="ARBA00022801"/>
    </source>
</evidence>
<dbReference type="eggNOG" id="COG0394">
    <property type="taxonomic scope" value="Bacteria"/>
</dbReference>
<dbReference type="Pfam" id="PF01451">
    <property type="entry name" value="LMWPc"/>
    <property type="match status" value="1"/>
</dbReference>
<dbReference type="Gene3D" id="3.40.50.2300">
    <property type="match status" value="1"/>
</dbReference>
<feature type="domain" description="Phosphotyrosine protein phosphatase I" evidence="5">
    <location>
        <begin position="2"/>
        <end position="144"/>
    </location>
</feature>
<protein>
    <submittedName>
        <fullName evidence="6">Protein tyrosine phosphatase</fullName>
    </submittedName>
</protein>
<dbReference type="InterPro" id="IPR036196">
    <property type="entry name" value="Ptyr_pPase_sf"/>
</dbReference>
<keyword evidence="2" id="KW-0378">Hydrolase</keyword>
<evidence type="ECO:0000256" key="4">
    <source>
        <dbReference type="PIRSR" id="PIRSR617867-1"/>
    </source>
</evidence>
<dbReference type="HOGENOM" id="CLU_071415_1_2_0"/>
<dbReference type="InterPro" id="IPR023485">
    <property type="entry name" value="Ptyr_pPase"/>
</dbReference>
<proteinExistence type="inferred from homology"/>
<dbReference type="SMART" id="SM00226">
    <property type="entry name" value="LMWPc"/>
    <property type="match status" value="1"/>
</dbReference>
<evidence type="ECO:0000259" key="5">
    <source>
        <dbReference type="SMART" id="SM00226"/>
    </source>
</evidence>
<organism evidence="6 7">
    <name type="scientific">Thermanaerovibrio acidaminovorans (strain ATCC 49978 / DSM 6589 / Su883)</name>
    <name type="common">Selenomonas acidaminovorans</name>
    <dbReference type="NCBI Taxonomy" id="525903"/>
    <lineage>
        <taxon>Bacteria</taxon>
        <taxon>Thermotogati</taxon>
        <taxon>Synergistota</taxon>
        <taxon>Synergistia</taxon>
        <taxon>Synergistales</taxon>
        <taxon>Synergistaceae</taxon>
        <taxon>Thermanaerovibrio</taxon>
    </lineage>
</organism>
<dbReference type="STRING" id="525903.Taci_0826"/>
<dbReference type="Proteomes" id="UP000002030">
    <property type="component" value="Chromosome"/>
</dbReference>
<dbReference type="GO" id="GO:0004725">
    <property type="term" value="F:protein tyrosine phosphatase activity"/>
    <property type="evidence" value="ECO:0007669"/>
    <property type="project" value="InterPro"/>
</dbReference>
<dbReference type="KEGG" id="tai:Taci_0826"/>
<feature type="active site" evidence="4">
    <location>
        <position position="14"/>
    </location>
</feature>
<dbReference type="EnsemblBacteria" id="ACZ19059">
    <property type="protein sequence ID" value="ACZ19059"/>
    <property type="gene ID" value="Taci_0826"/>
</dbReference>
<dbReference type="OrthoDB" id="9784339at2"/>
<dbReference type="SUPFAM" id="SSF52788">
    <property type="entry name" value="Phosphotyrosine protein phosphatases I"/>
    <property type="match status" value="1"/>
</dbReference>
<dbReference type="PANTHER" id="PTHR11717:SF31">
    <property type="entry name" value="LOW MOLECULAR WEIGHT PROTEIN-TYROSINE-PHOSPHATASE ETP-RELATED"/>
    <property type="match status" value="1"/>
</dbReference>
<dbReference type="PRINTS" id="PR00719">
    <property type="entry name" value="LMWPTPASE"/>
</dbReference>
<comment type="similarity">
    <text evidence="1">Belongs to the low molecular weight phosphotyrosine protein phosphatase family.</text>
</comment>
<dbReference type="InterPro" id="IPR050438">
    <property type="entry name" value="LMW_PTPase"/>
</dbReference>
<dbReference type="PANTHER" id="PTHR11717">
    <property type="entry name" value="LOW MOLECULAR WEIGHT PROTEIN TYROSINE PHOSPHATASE"/>
    <property type="match status" value="1"/>
</dbReference>
<reference evidence="6 7" key="1">
    <citation type="journal article" date="2009" name="Stand. Genomic Sci.">
        <title>Complete genome sequence of Thermanaerovibrio acidaminovorans type strain (Su883).</title>
        <authorList>
            <person name="Chovatia M."/>
            <person name="Sikorski J."/>
            <person name="Schroder M."/>
            <person name="Lapidus A."/>
            <person name="Nolan M."/>
            <person name="Tice H."/>
            <person name="Glavina Del Rio T."/>
            <person name="Copeland A."/>
            <person name="Cheng J.F."/>
            <person name="Lucas S."/>
            <person name="Chen F."/>
            <person name="Bruce D."/>
            <person name="Goodwin L."/>
            <person name="Pitluck S."/>
            <person name="Ivanova N."/>
            <person name="Mavromatis K."/>
            <person name="Ovchinnikova G."/>
            <person name="Pati A."/>
            <person name="Chen A."/>
            <person name="Palaniappan K."/>
            <person name="Land M."/>
            <person name="Hauser L."/>
            <person name="Chang Y.J."/>
            <person name="Jeffries C.D."/>
            <person name="Chain P."/>
            <person name="Saunders E."/>
            <person name="Detter J.C."/>
            <person name="Brettin T."/>
            <person name="Rohde M."/>
            <person name="Goker M."/>
            <person name="Spring S."/>
            <person name="Bristow J."/>
            <person name="Markowitz V."/>
            <person name="Hugenholtz P."/>
            <person name="Kyrpides N.C."/>
            <person name="Klenk H.P."/>
            <person name="Eisen J.A."/>
        </authorList>
    </citation>
    <scope>NUCLEOTIDE SEQUENCE [LARGE SCALE GENOMIC DNA]</scope>
    <source>
        <strain evidence="7">ATCC 49978 / DSM 6589 / Su883</strain>
    </source>
</reference>
<gene>
    <name evidence="6" type="ordered locus">Taci_0826</name>
</gene>
<evidence type="ECO:0000256" key="3">
    <source>
        <dbReference type="ARBA" id="ARBA00022912"/>
    </source>
</evidence>
<keyword evidence="7" id="KW-1185">Reference proteome</keyword>
<dbReference type="EMBL" id="CP001818">
    <property type="protein sequence ID" value="ACZ19059.1"/>
    <property type="molecule type" value="Genomic_DNA"/>
</dbReference>
<accession>D1B9V6</accession>